<dbReference type="Proteomes" id="UP000218231">
    <property type="component" value="Unassembled WGS sequence"/>
</dbReference>
<organism evidence="2 3">
    <name type="scientific">Diploscapter pachys</name>
    <dbReference type="NCBI Taxonomy" id="2018661"/>
    <lineage>
        <taxon>Eukaryota</taxon>
        <taxon>Metazoa</taxon>
        <taxon>Ecdysozoa</taxon>
        <taxon>Nematoda</taxon>
        <taxon>Chromadorea</taxon>
        <taxon>Rhabditida</taxon>
        <taxon>Rhabditina</taxon>
        <taxon>Rhabditomorpha</taxon>
        <taxon>Rhabditoidea</taxon>
        <taxon>Rhabditidae</taxon>
        <taxon>Diploscapter</taxon>
    </lineage>
</organism>
<protein>
    <submittedName>
        <fullName evidence="2">Uncharacterized protein</fullName>
    </submittedName>
</protein>
<sequence length="106" mass="11993">MLETKRADGKNDSPKSGHFFTAFWAWHDLTSFLLALAGFTLFWSIVTSILIKYTWYVEALGMVSLLVEATLGAPQLITIDILILLQVFFYRNNIPSDMPYESAAID</sequence>
<keyword evidence="3" id="KW-1185">Reference proteome</keyword>
<comment type="caution">
    <text evidence="2">The sequence shown here is derived from an EMBL/GenBank/DDBJ whole genome shotgun (WGS) entry which is preliminary data.</text>
</comment>
<name>A0A2A2KFX3_9BILA</name>
<keyword evidence="1" id="KW-0812">Transmembrane</keyword>
<keyword evidence="1" id="KW-1133">Transmembrane helix</keyword>
<evidence type="ECO:0000313" key="3">
    <source>
        <dbReference type="Proteomes" id="UP000218231"/>
    </source>
</evidence>
<dbReference type="GO" id="GO:0005829">
    <property type="term" value="C:cytosol"/>
    <property type="evidence" value="ECO:0007669"/>
    <property type="project" value="GOC"/>
</dbReference>
<evidence type="ECO:0000313" key="2">
    <source>
        <dbReference type="EMBL" id="PAV72817.1"/>
    </source>
</evidence>
<accession>A0A2A2KFX3</accession>
<proteinExistence type="predicted"/>
<dbReference type="GO" id="GO:0005802">
    <property type="term" value="C:trans-Golgi network"/>
    <property type="evidence" value="ECO:0007669"/>
    <property type="project" value="TreeGrafter"/>
</dbReference>
<dbReference type="OrthoDB" id="292213at2759"/>
<dbReference type="PANTHER" id="PTHR14856">
    <property type="entry name" value="PQ-LOOP REPEAT-CONTAINING PROTEIN 1-LIKE PROTEIN"/>
    <property type="match status" value="1"/>
</dbReference>
<gene>
    <name evidence="2" type="ORF">WR25_18996</name>
</gene>
<dbReference type="GO" id="GO:0042147">
    <property type="term" value="P:retrograde transport, endosome to Golgi"/>
    <property type="evidence" value="ECO:0007669"/>
    <property type="project" value="TreeGrafter"/>
</dbReference>
<dbReference type="InterPro" id="IPR052241">
    <property type="entry name" value="SLC66/Scramblase_ANY1"/>
</dbReference>
<dbReference type="GO" id="GO:0045332">
    <property type="term" value="P:phospholipid translocation"/>
    <property type="evidence" value="ECO:0007669"/>
    <property type="project" value="TreeGrafter"/>
</dbReference>
<evidence type="ECO:0000256" key="1">
    <source>
        <dbReference type="SAM" id="Phobius"/>
    </source>
</evidence>
<keyword evidence="1" id="KW-0472">Membrane</keyword>
<dbReference type="STRING" id="2018661.A0A2A2KFX3"/>
<feature type="transmembrane region" description="Helical" evidence="1">
    <location>
        <begin position="32"/>
        <end position="51"/>
    </location>
</feature>
<dbReference type="EMBL" id="LIAE01008690">
    <property type="protein sequence ID" value="PAV72817.1"/>
    <property type="molecule type" value="Genomic_DNA"/>
</dbReference>
<reference evidence="2 3" key="1">
    <citation type="journal article" date="2017" name="Curr. Biol.">
        <title>Genome architecture and evolution of a unichromosomal asexual nematode.</title>
        <authorList>
            <person name="Fradin H."/>
            <person name="Zegar C."/>
            <person name="Gutwein M."/>
            <person name="Lucas J."/>
            <person name="Kovtun M."/>
            <person name="Corcoran D."/>
            <person name="Baugh L.R."/>
            <person name="Kiontke K."/>
            <person name="Gunsalus K."/>
            <person name="Fitch D.H."/>
            <person name="Piano F."/>
        </authorList>
    </citation>
    <scope>NUCLEOTIDE SEQUENCE [LARGE SCALE GENOMIC DNA]</scope>
    <source>
        <strain evidence="2">PF1309</strain>
    </source>
</reference>
<dbReference type="AlphaFoldDB" id="A0A2A2KFX3"/>
<feature type="transmembrane region" description="Helical" evidence="1">
    <location>
        <begin position="71"/>
        <end position="90"/>
    </location>
</feature>
<dbReference type="PANTHER" id="PTHR14856:SF9">
    <property type="entry name" value="PQ-LOOP REPEAT-CONTAINING PROTEIN 1"/>
    <property type="match status" value="1"/>
</dbReference>
<dbReference type="GO" id="GO:0005768">
    <property type="term" value="C:endosome"/>
    <property type="evidence" value="ECO:0007669"/>
    <property type="project" value="TreeGrafter"/>
</dbReference>